<dbReference type="Proteomes" id="UP000798662">
    <property type="component" value="Chromosome 1"/>
</dbReference>
<dbReference type="EMBL" id="CM020618">
    <property type="protein sequence ID" value="KAK1859606.1"/>
    <property type="molecule type" value="Genomic_DNA"/>
</dbReference>
<keyword evidence="2" id="KW-1185">Reference proteome</keyword>
<proteinExistence type="predicted"/>
<organism evidence="1 2">
    <name type="scientific">Pyropia yezoensis</name>
    <name type="common">Susabi-nori</name>
    <name type="synonym">Porphyra yezoensis</name>
    <dbReference type="NCBI Taxonomy" id="2788"/>
    <lineage>
        <taxon>Eukaryota</taxon>
        <taxon>Rhodophyta</taxon>
        <taxon>Bangiophyceae</taxon>
        <taxon>Bangiales</taxon>
        <taxon>Bangiaceae</taxon>
        <taxon>Pyropia</taxon>
    </lineage>
</organism>
<protein>
    <submittedName>
        <fullName evidence="1">Uncharacterized protein</fullName>
    </submittedName>
</protein>
<comment type="caution">
    <text evidence="1">The sequence shown here is derived from an EMBL/GenBank/DDBJ whole genome shotgun (WGS) entry which is preliminary data.</text>
</comment>
<gene>
    <name evidence="1" type="ORF">I4F81_002201</name>
</gene>
<name>A0ACC3BNR5_PYRYE</name>
<evidence type="ECO:0000313" key="1">
    <source>
        <dbReference type="EMBL" id="KAK1859606.1"/>
    </source>
</evidence>
<reference evidence="1" key="1">
    <citation type="submission" date="2019-11" db="EMBL/GenBank/DDBJ databases">
        <title>Nori genome reveals adaptations in red seaweeds to the harsh intertidal environment.</title>
        <authorList>
            <person name="Wang D."/>
            <person name="Mao Y."/>
        </authorList>
    </citation>
    <scope>NUCLEOTIDE SEQUENCE</scope>
    <source>
        <tissue evidence="1">Gametophyte</tissue>
    </source>
</reference>
<accession>A0ACC3BNR5</accession>
<evidence type="ECO:0000313" key="2">
    <source>
        <dbReference type="Proteomes" id="UP000798662"/>
    </source>
</evidence>
<sequence>MLAPYVLWSPTQLRYEALVGGGTGRLAPLAQLRDLFHGLVPSAVRNSVDAEALGRSPAADDQLRMAAKIFLEHLDTVTANKDVYSTHNSSSSGRDGIGPPGTGYGPIRGRVQLVLTDPPYNTRRERRAKDAEYDVFEDSDYRVAANLFRDLLRAGGHVLIFCSCQQLPIWTDALRACRVGDDGDDREGPSTAPVPSRVKKRRRRDDGSSSAATHRAAPASTHAFIVDDVPLLVIKDPHAFSAGQTFSSVVLTNKAEVVVHATRTGLSSSDPHTQVSYRCFGYVPSDYAASTNVINNARALPRAEAVLRHPSARAGPFLRPEQKVVALLQELIARFCHAGEWVADPFSGTLSVAVAALTMRAGQYRHALVSDKDAACLIGSKGHLVRAFVSAILQGGLAEHVDGHIVRACRVLAEAALRDDLLSNKSYLVQSAHSYGTSYAAPFPSLRRPVGYHLDLQVPAGQPAHAALSSNVLAWLTGRWATPWDGGINRVGCVSIRRMLCLRVVALDRWPLELRCRLQAEDLTAMRIAEAAALGLAVAPSTVDGGAAGLGVFVLHDVLPGVQLAPFYGALVYCDLSKVRESLSSRYAGDVLGVLGTTQVDYTSRAMQVRVDKHKWRAAAAPIRGGSGDWRTHRERGVAVRPAPFCVGGFVNDYRALSPVERAIVAVGGGGHTVAEMVQSRGGGGGGTGATTTDTRPAGSGQAVDTGSPLPSAPSPLFQLPQQRCLNARLCQRVEQVTSPEELVSPWALFLETTRKIKAGEEILIDYGPECDAQWCARLRSRMALGGQTRTAPHTFC</sequence>